<dbReference type="GO" id="GO:0017025">
    <property type="term" value="F:TBP-class protein binding"/>
    <property type="evidence" value="ECO:0000318"/>
    <property type="project" value="GO_Central"/>
</dbReference>
<dbReference type="Gene3D" id="1.10.472.10">
    <property type="entry name" value="Cyclin-like"/>
    <property type="match status" value="1"/>
</dbReference>
<dbReference type="InterPro" id="IPR013150">
    <property type="entry name" value="TFIIB_cyclin"/>
</dbReference>
<keyword evidence="8" id="KW-0804">Transcription</keyword>
<reference evidence="12 14" key="1">
    <citation type="journal article" date="2011" name="Nature">
        <title>The Medicago genome provides insight into the evolution of rhizobial symbioses.</title>
        <authorList>
            <person name="Young N.D."/>
            <person name="Debelle F."/>
            <person name="Oldroyd G.E."/>
            <person name="Geurts R."/>
            <person name="Cannon S.B."/>
            <person name="Udvardi M.K."/>
            <person name="Benedito V.A."/>
            <person name="Mayer K.F."/>
            <person name="Gouzy J."/>
            <person name="Schoof H."/>
            <person name="Van de Peer Y."/>
            <person name="Proost S."/>
            <person name="Cook D.R."/>
            <person name="Meyers B.C."/>
            <person name="Spannagl M."/>
            <person name="Cheung F."/>
            <person name="De Mita S."/>
            <person name="Krishnakumar V."/>
            <person name="Gundlach H."/>
            <person name="Zhou S."/>
            <person name="Mudge J."/>
            <person name="Bharti A.K."/>
            <person name="Murray J.D."/>
            <person name="Naoumkina M.A."/>
            <person name="Rosen B."/>
            <person name="Silverstein K.A."/>
            <person name="Tang H."/>
            <person name="Rombauts S."/>
            <person name="Zhao P.X."/>
            <person name="Zhou P."/>
            <person name="Barbe V."/>
            <person name="Bardou P."/>
            <person name="Bechner M."/>
            <person name="Bellec A."/>
            <person name="Berger A."/>
            <person name="Berges H."/>
            <person name="Bidwell S."/>
            <person name="Bisseling T."/>
            <person name="Choisne N."/>
            <person name="Couloux A."/>
            <person name="Denny R."/>
            <person name="Deshpande S."/>
            <person name="Dai X."/>
            <person name="Doyle J.J."/>
            <person name="Dudez A.M."/>
            <person name="Farmer A.D."/>
            <person name="Fouteau S."/>
            <person name="Franken C."/>
            <person name="Gibelin C."/>
            <person name="Gish J."/>
            <person name="Goldstein S."/>
            <person name="Gonzalez A.J."/>
            <person name="Green P.J."/>
            <person name="Hallab A."/>
            <person name="Hartog M."/>
            <person name="Hua A."/>
            <person name="Humphray S.J."/>
            <person name="Jeong D.H."/>
            <person name="Jing Y."/>
            <person name="Jocker A."/>
            <person name="Kenton S.M."/>
            <person name="Kim D.J."/>
            <person name="Klee K."/>
            <person name="Lai H."/>
            <person name="Lang C."/>
            <person name="Lin S."/>
            <person name="Macmil S.L."/>
            <person name="Magdelenat G."/>
            <person name="Matthews L."/>
            <person name="McCorrison J."/>
            <person name="Monaghan E.L."/>
            <person name="Mun J.H."/>
            <person name="Najar F.Z."/>
            <person name="Nicholson C."/>
            <person name="Noirot C."/>
            <person name="O'Bleness M."/>
            <person name="Paule C.R."/>
            <person name="Poulain J."/>
            <person name="Prion F."/>
            <person name="Qin B."/>
            <person name="Qu C."/>
            <person name="Retzel E.F."/>
            <person name="Riddle C."/>
            <person name="Sallet E."/>
            <person name="Samain S."/>
            <person name="Samson N."/>
            <person name="Sanders I."/>
            <person name="Saurat O."/>
            <person name="Scarpelli C."/>
            <person name="Schiex T."/>
            <person name="Segurens B."/>
            <person name="Severin A.J."/>
            <person name="Sherrier D.J."/>
            <person name="Shi R."/>
            <person name="Sims S."/>
            <person name="Singer S.R."/>
            <person name="Sinharoy S."/>
            <person name="Sterck L."/>
            <person name="Viollet A."/>
            <person name="Wang B.B."/>
            <person name="Wang K."/>
            <person name="Wang M."/>
            <person name="Wang X."/>
            <person name="Warfsmann J."/>
            <person name="Weissenbach J."/>
            <person name="White D.D."/>
            <person name="White J.D."/>
            <person name="Wiley G.B."/>
            <person name="Wincker P."/>
            <person name="Xing Y."/>
            <person name="Yang L."/>
            <person name="Yao Z."/>
            <person name="Ying F."/>
            <person name="Zhai J."/>
            <person name="Zhou L."/>
            <person name="Zuber A."/>
            <person name="Denarie J."/>
            <person name="Dixon R.A."/>
            <person name="May G.D."/>
            <person name="Schwartz D.C."/>
            <person name="Rogers J."/>
            <person name="Quetier F."/>
            <person name="Town C.D."/>
            <person name="Roe B.A."/>
        </authorList>
    </citation>
    <scope>NUCLEOTIDE SEQUENCE [LARGE SCALE GENOMIC DNA]</scope>
    <source>
        <strain evidence="12">A17</strain>
        <strain evidence="13 14">cv. Jemalong A17</strain>
    </source>
</reference>
<dbReference type="SMART" id="SM00385">
    <property type="entry name" value="CYCLIN"/>
    <property type="match status" value="2"/>
</dbReference>
<dbReference type="InterPro" id="IPR013763">
    <property type="entry name" value="Cyclin-like_dom"/>
</dbReference>
<dbReference type="STRING" id="3880.A0A072UV36"/>
<evidence type="ECO:0000256" key="8">
    <source>
        <dbReference type="ARBA" id="ARBA00023163"/>
    </source>
</evidence>
<evidence type="ECO:0000256" key="4">
    <source>
        <dbReference type="ARBA" id="ARBA00022737"/>
    </source>
</evidence>
<keyword evidence="7" id="KW-0805">Transcription regulation</keyword>
<dbReference type="PANTHER" id="PTHR11618:SF78">
    <property type="entry name" value="TRANSCRIPTION INITIATION FACTOR IIB-2"/>
    <property type="match status" value="1"/>
</dbReference>
<dbReference type="HOGENOM" id="CLU_043736_1_1_1"/>
<dbReference type="InterPro" id="IPR000812">
    <property type="entry name" value="TFIIB"/>
</dbReference>
<dbReference type="PANTHER" id="PTHR11618">
    <property type="entry name" value="TRANSCRIPTION INITIATION FACTOR IIB-RELATED"/>
    <property type="match status" value="1"/>
</dbReference>
<dbReference type="FunFam" id="1.10.472.10:FF:000043">
    <property type="entry name" value="Transcription initiation factor IIB"/>
    <property type="match status" value="1"/>
</dbReference>
<evidence type="ECO:0000256" key="3">
    <source>
        <dbReference type="ARBA" id="ARBA00022723"/>
    </source>
</evidence>
<evidence type="ECO:0000313" key="12">
    <source>
        <dbReference type="EMBL" id="KEH33477.1"/>
    </source>
</evidence>
<keyword evidence="3" id="KW-0479">Metal-binding</keyword>
<comment type="similarity">
    <text evidence="2">Belongs to the TFIIB family.</text>
</comment>
<dbReference type="GO" id="GO:0016251">
    <property type="term" value="F:RNA polymerase II general transcription initiation factor activity"/>
    <property type="evidence" value="ECO:0000318"/>
    <property type="project" value="GO_Central"/>
</dbReference>
<dbReference type="GO" id="GO:0008270">
    <property type="term" value="F:zinc ion binding"/>
    <property type="evidence" value="ECO:0007669"/>
    <property type="project" value="UniProtKB-KW"/>
</dbReference>
<evidence type="ECO:0000256" key="9">
    <source>
        <dbReference type="ARBA" id="ARBA00023242"/>
    </source>
</evidence>
<keyword evidence="4" id="KW-0677">Repeat</keyword>
<dbReference type="EMBL" id="CM001219">
    <property type="protein sequence ID" value="KEH33477.1"/>
    <property type="molecule type" value="Genomic_DNA"/>
</dbReference>
<dbReference type="EnsemblPlants" id="KEH33477">
    <property type="protein sequence ID" value="KEH33477"/>
    <property type="gene ID" value="MTR_3g040150"/>
</dbReference>
<dbReference type="GO" id="GO:0006352">
    <property type="term" value="P:DNA-templated transcription initiation"/>
    <property type="evidence" value="ECO:0000318"/>
    <property type="project" value="GO_Central"/>
</dbReference>
<dbReference type="FunFam" id="1.10.472.170:FF:000002">
    <property type="entry name" value="Transcription initiation factor IIB"/>
    <property type="match status" value="1"/>
</dbReference>
<name>A0A072UV36_MEDTR</name>
<feature type="domain" description="TFIIB-type" evidence="11">
    <location>
        <begin position="2"/>
        <end position="34"/>
    </location>
</feature>
<evidence type="ECO:0000256" key="1">
    <source>
        <dbReference type="ARBA" id="ARBA00004123"/>
    </source>
</evidence>
<dbReference type="InterPro" id="IPR036915">
    <property type="entry name" value="Cyclin-like_sf"/>
</dbReference>
<keyword evidence="6" id="KW-0862">Zinc</keyword>
<dbReference type="OrthoDB" id="25790at2759"/>
<dbReference type="Pfam" id="PF01715">
    <property type="entry name" value="IPPT"/>
    <property type="match status" value="1"/>
</dbReference>
<evidence type="ECO:0000256" key="5">
    <source>
        <dbReference type="ARBA" id="ARBA00022771"/>
    </source>
</evidence>
<dbReference type="Pfam" id="PF00382">
    <property type="entry name" value="TFIIB"/>
    <property type="match status" value="2"/>
</dbReference>
<dbReference type="GO" id="GO:0097550">
    <property type="term" value="C:transcription preinitiation complex"/>
    <property type="evidence" value="ECO:0000318"/>
    <property type="project" value="GO_Central"/>
</dbReference>
<evidence type="ECO:0000259" key="11">
    <source>
        <dbReference type="PROSITE" id="PS51134"/>
    </source>
</evidence>
<dbReference type="FunFam" id="1.10.472.10:FF:000019">
    <property type="entry name" value="transcription initiation factor IIB"/>
    <property type="match status" value="1"/>
</dbReference>
<keyword evidence="9" id="KW-0539">Nucleus</keyword>
<dbReference type="AlphaFoldDB" id="A0A072UV36"/>
<proteinExistence type="inferred from homology"/>
<evidence type="ECO:0000256" key="10">
    <source>
        <dbReference type="PROSITE-ProRule" id="PRU00469"/>
    </source>
</evidence>
<dbReference type="PRINTS" id="PR00685">
    <property type="entry name" value="TIFACTORIIB"/>
</dbReference>
<dbReference type="Gene3D" id="1.10.472.170">
    <property type="match status" value="1"/>
</dbReference>
<evidence type="ECO:0000256" key="6">
    <source>
        <dbReference type="ARBA" id="ARBA00022833"/>
    </source>
</evidence>
<reference evidence="12 14" key="2">
    <citation type="journal article" date="2014" name="BMC Genomics">
        <title>An improved genome release (version Mt4.0) for the model legume Medicago truncatula.</title>
        <authorList>
            <person name="Tang H."/>
            <person name="Krishnakumar V."/>
            <person name="Bidwell S."/>
            <person name="Rosen B."/>
            <person name="Chan A."/>
            <person name="Zhou S."/>
            <person name="Gentzbittel L."/>
            <person name="Childs K.L."/>
            <person name="Yandell M."/>
            <person name="Gundlach H."/>
            <person name="Mayer K.F."/>
            <person name="Schwartz D.C."/>
            <person name="Town C.D."/>
        </authorList>
    </citation>
    <scope>GENOME REANNOTATION</scope>
    <source>
        <strain evidence="12">A17</strain>
        <strain evidence="13 14">cv. Jemalong A17</strain>
    </source>
</reference>
<dbReference type="InterPro" id="IPR023486">
    <property type="entry name" value="TFIIB_CS"/>
</dbReference>
<dbReference type="SUPFAM" id="SSF57783">
    <property type="entry name" value="Zinc beta-ribbon"/>
    <property type="match status" value="1"/>
</dbReference>
<dbReference type="Gene3D" id="1.10.287.890">
    <property type="entry name" value="Crystal structure of tRNA isopentenylpyrophosphate transferase (bh2366) domain"/>
    <property type="match status" value="1"/>
</dbReference>
<dbReference type="PROSITE" id="PS51134">
    <property type="entry name" value="ZF_TFIIB"/>
    <property type="match status" value="1"/>
</dbReference>
<accession>A0A072UV36</accession>
<evidence type="ECO:0000313" key="13">
    <source>
        <dbReference type="EnsemblPlants" id="KEH33477"/>
    </source>
</evidence>
<dbReference type="KEGG" id="mtr:25488839"/>
<evidence type="ECO:0000256" key="2">
    <source>
        <dbReference type="ARBA" id="ARBA00010857"/>
    </source>
</evidence>
<dbReference type="GO" id="GO:0070897">
    <property type="term" value="P:transcription preinitiation complex assembly"/>
    <property type="evidence" value="ECO:0007669"/>
    <property type="project" value="InterPro"/>
</dbReference>
<reference evidence="13" key="3">
    <citation type="submission" date="2015-04" db="UniProtKB">
        <authorList>
            <consortium name="EnsemblPlants"/>
        </authorList>
    </citation>
    <scope>IDENTIFICATION</scope>
    <source>
        <strain evidence="13">cv. Jemalong A17</strain>
    </source>
</reference>
<gene>
    <name evidence="13" type="primary">25488839</name>
    <name evidence="12" type="ordered locus">MTR_3g040150</name>
</gene>
<keyword evidence="5 10" id="KW-0863">Zinc-finger</keyword>
<dbReference type="Pfam" id="PF08271">
    <property type="entry name" value="Zn_Ribbon_TF"/>
    <property type="match status" value="1"/>
</dbReference>
<dbReference type="Proteomes" id="UP000002051">
    <property type="component" value="Chromosome 3"/>
</dbReference>
<dbReference type="PROSITE" id="PS00782">
    <property type="entry name" value="TFIIB"/>
    <property type="match status" value="1"/>
</dbReference>
<dbReference type="SUPFAM" id="SSF47954">
    <property type="entry name" value="Cyclin-like"/>
    <property type="match status" value="2"/>
</dbReference>
<evidence type="ECO:0000256" key="7">
    <source>
        <dbReference type="ARBA" id="ARBA00023015"/>
    </source>
</evidence>
<organism evidence="12 14">
    <name type="scientific">Medicago truncatula</name>
    <name type="common">Barrel medic</name>
    <name type="synonym">Medicago tribuloides</name>
    <dbReference type="NCBI Taxonomy" id="3880"/>
    <lineage>
        <taxon>Eukaryota</taxon>
        <taxon>Viridiplantae</taxon>
        <taxon>Streptophyta</taxon>
        <taxon>Embryophyta</taxon>
        <taxon>Tracheophyta</taxon>
        <taxon>Spermatophyta</taxon>
        <taxon>Magnoliopsida</taxon>
        <taxon>eudicotyledons</taxon>
        <taxon>Gunneridae</taxon>
        <taxon>Pentapetalae</taxon>
        <taxon>rosids</taxon>
        <taxon>fabids</taxon>
        <taxon>Fabales</taxon>
        <taxon>Fabaceae</taxon>
        <taxon>Papilionoideae</taxon>
        <taxon>50 kb inversion clade</taxon>
        <taxon>NPAAA clade</taxon>
        <taxon>Hologalegina</taxon>
        <taxon>IRL clade</taxon>
        <taxon>Trifolieae</taxon>
        <taxon>Medicago</taxon>
    </lineage>
</organism>
<keyword evidence="14" id="KW-1185">Reference proteome</keyword>
<protein>
    <submittedName>
        <fullName evidence="12">Transcription initiation factor IIB</fullName>
    </submittedName>
</protein>
<comment type="subcellular location">
    <subcellularLocation>
        <location evidence="1">Nucleus</location>
    </subcellularLocation>
</comment>
<dbReference type="InterPro" id="IPR013137">
    <property type="entry name" value="Znf_TFIIB"/>
</dbReference>
<dbReference type="CDD" id="cd20551">
    <property type="entry name" value="CYCLIN_TFIIB_rpt1"/>
    <property type="match status" value="1"/>
</dbReference>
<evidence type="ECO:0000313" key="14">
    <source>
        <dbReference type="Proteomes" id="UP000002051"/>
    </source>
</evidence>
<dbReference type="GO" id="GO:0005634">
    <property type="term" value="C:nucleus"/>
    <property type="evidence" value="ECO:0000318"/>
    <property type="project" value="GO_Central"/>
</dbReference>
<sequence length="405" mass="44915">MFDAFCRDCNQATDVVFDHSAGNAVCSECGLVLGSHSIDETSEWQTFSNDYGNNGSPSNPLIVDDGLSNVIAKSNGASSDVPSSSLGRWQNSSSNPDLGLIVSFQTIDIMAEKLGLVPTIKDRANEIYKRVEDQKSSKGRNQEALLAACVYIACRQEDKPRTIKEICLIANGATKKEIVRAKEYIVKQLGLENGGQSIEMGIIHIGDFMGRFCSNLGMNHQAVKAATESVQNSEEFDIRRSPISIAATVIYIITHLSDDKKSLRDISVATGVSEGTIRNTYKDIFPHVSKIIPTWYAKEEDLKNLQPLKLNSKRVDEMVEVGMVDEIREYFVSGADNSKGIRRVIGVPEIDYFFEIVKKNTIDDAKKEKILNKAIRKTKHSTCILAKNQLLKEYGSYAWIDSVQN</sequence>